<dbReference type="OrthoDB" id="760490at2"/>
<evidence type="ECO:0000313" key="1">
    <source>
        <dbReference type="EMBL" id="TBN03356.1"/>
    </source>
</evidence>
<dbReference type="RefSeq" id="WP_130964427.1">
    <property type="nucleotide sequence ID" value="NZ_SIRT01000007.1"/>
</dbReference>
<name>A0A4Q9FGF8_9FLAO</name>
<dbReference type="EMBL" id="SIRT01000007">
    <property type="protein sequence ID" value="TBN03356.1"/>
    <property type="molecule type" value="Genomic_DNA"/>
</dbReference>
<gene>
    <name evidence="1" type="ORF">EYD45_10140</name>
</gene>
<sequence length="210" mass="24244">MRFIILIKSRITPILLLFLVFFASCKKDPNKQVDEGKVEAGFYHSEDIGWTMEIPQGWEVMQRDDVQDQSDKGLKAISETIGSEIDVSGLKQLINLKKDRFHVFLSTSEKFDLTYEGEWEENNEALKQILYDTYTDRGIKVDTSSSSSNIGGLDFNVFSIKLYGPDDKVILYQDMYNRHINGFDFAATLNYLKPKEKNEILRAWKGSKFK</sequence>
<organism evidence="1 2">
    <name type="scientific">Hyunsoonleella flava</name>
    <dbReference type="NCBI Taxonomy" id="2527939"/>
    <lineage>
        <taxon>Bacteria</taxon>
        <taxon>Pseudomonadati</taxon>
        <taxon>Bacteroidota</taxon>
        <taxon>Flavobacteriia</taxon>
        <taxon>Flavobacteriales</taxon>
        <taxon>Flavobacteriaceae</taxon>
    </lineage>
</organism>
<comment type="caution">
    <text evidence="1">The sequence shown here is derived from an EMBL/GenBank/DDBJ whole genome shotgun (WGS) entry which is preliminary data.</text>
</comment>
<dbReference type="PROSITE" id="PS51257">
    <property type="entry name" value="PROKAR_LIPOPROTEIN"/>
    <property type="match status" value="1"/>
</dbReference>
<dbReference type="AlphaFoldDB" id="A0A4Q9FGF8"/>
<protein>
    <submittedName>
        <fullName evidence="1">Uncharacterized protein</fullName>
    </submittedName>
</protein>
<accession>A0A4Q9FGF8</accession>
<proteinExistence type="predicted"/>
<keyword evidence="2" id="KW-1185">Reference proteome</keyword>
<evidence type="ECO:0000313" key="2">
    <source>
        <dbReference type="Proteomes" id="UP000291142"/>
    </source>
</evidence>
<dbReference type="Proteomes" id="UP000291142">
    <property type="component" value="Unassembled WGS sequence"/>
</dbReference>
<reference evidence="1 2" key="1">
    <citation type="submission" date="2019-02" db="EMBL/GenBank/DDBJ databases">
        <title>Hyunsoonleella sp., isolated from marine sediment.</title>
        <authorList>
            <person name="Liu B.-T."/>
        </authorList>
    </citation>
    <scope>NUCLEOTIDE SEQUENCE [LARGE SCALE GENOMIC DNA]</scope>
    <source>
        <strain evidence="1 2">T58</strain>
    </source>
</reference>